<name>A0ABS0KXR2_9BACT</name>
<protein>
    <submittedName>
        <fullName evidence="3">SBBP repeat-containing protein</fullName>
    </submittedName>
</protein>
<dbReference type="Pfam" id="PF06739">
    <property type="entry name" value="SBBP"/>
    <property type="match status" value="2"/>
</dbReference>
<dbReference type="InterPro" id="IPR052918">
    <property type="entry name" value="Motility_Chemotaxis_Reg"/>
</dbReference>
<comment type="caution">
    <text evidence="3">The sequence shown here is derived from an EMBL/GenBank/DDBJ whole genome shotgun (WGS) entry which is preliminary data.</text>
</comment>
<dbReference type="Pfam" id="PF18962">
    <property type="entry name" value="Por_Secre_tail"/>
    <property type="match status" value="1"/>
</dbReference>
<organism evidence="3 4">
    <name type="scientific">Hymenobacter guriensis</name>
    <dbReference type="NCBI Taxonomy" id="2793065"/>
    <lineage>
        <taxon>Bacteria</taxon>
        <taxon>Pseudomonadati</taxon>
        <taxon>Bacteroidota</taxon>
        <taxon>Cytophagia</taxon>
        <taxon>Cytophagales</taxon>
        <taxon>Hymenobacteraceae</taxon>
        <taxon>Hymenobacter</taxon>
    </lineage>
</organism>
<gene>
    <name evidence="3" type="ORF">I5L79_03700</name>
</gene>
<dbReference type="InterPro" id="IPR026444">
    <property type="entry name" value="Secre_tail"/>
</dbReference>
<dbReference type="Proteomes" id="UP000601099">
    <property type="component" value="Unassembled WGS sequence"/>
</dbReference>
<reference evidence="3 4" key="1">
    <citation type="submission" date="2020-11" db="EMBL/GenBank/DDBJ databases">
        <title>Hymenobacter sp.</title>
        <authorList>
            <person name="Kim M.K."/>
        </authorList>
    </citation>
    <scope>NUCLEOTIDE SEQUENCE [LARGE SCALE GENOMIC DNA]</scope>
    <source>
        <strain evidence="3 4">BT594</strain>
    </source>
</reference>
<evidence type="ECO:0000256" key="1">
    <source>
        <dbReference type="SAM" id="SignalP"/>
    </source>
</evidence>
<evidence type="ECO:0000313" key="4">
    <source>
        <dbReference type="Proteomes" id="UP000601099"/>
    </source>
</evidence>
<dbReference type="SUPFAM" id="SSF63829">
    <property type="entry name" value="Calcium-dependent phosphotriesterase"/>
    <property type="match status" value="1"/>
</dbReference>
<evidence type="ECO:0000259" key="2">
    <source>
        <dbReference type="Pfam" id="PF18962"/>
    </source>
</evidence>
<keyword evidence="4" id="KW-1185">Reference proteome</keyword>
<dbReference type="NCBIfam" id="TIGR04183">
    <property type="entry name" value="Por_Secre_tail"/>
    <property type="match status" value="1"/>
</dbReference>
<dbReference type="RefSeq" id="WP_196953689.1">
    <property type="nucleotide sequence ID" value="NZ_JADWYK010000002.1"/>
</dbReference>
<dbReference type="InterPro" id="IPR010620">
    <property type="entry name" value="SBBP_repeat"/>
</dbReference>
<dbReference type="EMBL" id="JADWYK010000002">
    <property type="protein sequence ID" value="MBG8552634.1"/>
    <property type="molecule type" value="Genomic_DNA"/>
</dbReference>
<accession>A0ABS0KXR2</accession>
<evidence type="ECO:0000313" key="3">
    <source>
        <dbReference type="EMBL" id="MBG8552634.1"/>
    </source>
</evidence>
<dbReference type="PANTHER" id="PTHR35580:SF1">
    <property type="entry name" value="PHYTASE-LIKE DOMAIN-CONTAINING PROTEIN"/>
    <property type="match status" value="1"/>
</dbReference>
<feature type="domain" description="Secretion system C-terminal sorting" evidence="2">
    <location>
        <begin position="487"/>
        <end position="559"/>
    </location>
</feature>
<feature type="chain" id="PRO_5046700435" evidence="1">
    <location>
        <begin position="29"/>
        <end position="560"/>
    </location>
</feature>
<dbReference type="PANTHER" id="PTHR35580">
    <property type="entry name" value="CELL SURFACE GLYCOPROTEIN (S-LAYER PROTEIN)-LIKE PROTEIN"/>
    <property type="match status" value="1"/>
</dbReference>
<proteinExistence type="predicted"/>
<keyword evidence="1" id="KW-0732">Signal</keyword>
<dbReference type="Gene3D" id="2.120.10.30">
    <property type="entry name" value="TolB, C-terminal domain"/>
    <property type="match status" value="2"/>
</dbReference>
<dbReference type="InterPro" id="IPR011042">
    <property type="entry name" value="6-blade_b-propeller_TolB-like"/>
</dbReference>
<feature type="signal peptide" evidence="1">
    <location>
        <begin position="1"/>
        <end position="28"/>
    </location>
</feature>
<sequence length="560" mass="58898">MAISTFARQLMRWALGVAISCCAAPASAQQAPTGPAWASVQRTLTDAYSMGEDIAIGADGSQYTTGIFEGTLTLGKVKLTASTGTTHIFLAKYSPDGEALWITNLDGSGYVSSNNIAVDLSGNVYVAGTFNRDITLGATTLKTSSSDVYLAKYNTQGVQQWVRQGGGQNHKNLKGIATNAQGEVIVAGDFQASIDFGGQALVDGGIFYYRFSPDGKVNLAKSFGSWASSMVNVAGLTLDKEGSAYITGDCGGSLTFGSDTIYSSYQDIFVCKLTAAGTPVWSQFARATPDRMKQVRAIAVDESGNTVVCGENFDYNPAKANLYVAHFNAKGSLTWSYDIPTSSSGSPETGYNSASGVAYDHNGGFLVTGAFLGKAVFGTNELNTINGQVFVVRYDGQGNATAVLHSVGLRVGNDHSYGHGIAVDTKGNIYVAGTIWGDASFGKVKTFADYNMCDTGTDSYIAKLTVPAVTTSVETPEAVSRSAVFAIYPNPASQRTTIMLRGGERQLLISDARGSLIRKQAVTGMSGPYSVSLSGLASGLYQLRVTTDNGQTRSAKLVVE</sequence>